<sequence length="742" mass="80882">MLSLPSLLLLCATAVASSARSTTTKYTPEEMLSVSRRSAALPNAAGTLALYTTSQYSFETHENTYGLWVLNITSGAEWLYTNSSAVGDTVWLEGNEFVWFASEDDGSTSVAVGDATTPDAEPFSAGSIPGPASGLKLVSISSGNWGYVFTAQAAPNGTLYNSALAEKPLSSGMAYTKAFVRHWDHYITPYKNSVWYGKLSKGGDGSMSYSISRPINALNGTGFESPVEQTGGTNHYDISKKGLAFIAKDLTLLDSVYTKSDPYYIALDSFTSPPSPPVAISTPGIQGASAALAFSPTGSALAFVRMKGIAYESDKNRLFLVPDVSASLDAAEFYANGATELTKAQSADGLGSWDRSPSALAWSQDGKTIYAVAEDFARVRLFALTTDPAVATLPRLIFSEGGVSDVKWLGSDKLFVSSSSFLDNSIYSAVDPVVSASSNATSGVELISANLDFGSKWGLSRSQISEVFYKGHGDYQVHAWILKPSYFSPNKTYPLMFYVHGGPQDATGDVWSNRWNMLVWAEQGYVVVAFNPTGSTSFGQSLTDGIQNEWGGRPYEDLVLGWAYIAANLPYVDLSRAMCLGASYGGYMTNWIQSNALGRKFQALFTHDGAFSTLSQYSSEEMWFPRHDFNGTITHDWANYARWNPANRTDQWSTPHLIVHNELDYRLPITEGLSAFNVLQERGVPSKLLIFPDENHWVTKQENSLVWHKTAMDWLNEHVGLPPYSEAGDVAYRSTLMNGEWI</sequence>
<gene>
    <name evidence="9" type="ORF">QTJ16_006572</name>
</gene>
<dbReference type="Gene3D" id="3.40.50.1820">
    <property type="entry name" value="alpha/beta hydrolase"/>
    <property type="match status" value="1"/>
</dbReference>
<feature type="domain" description="Peptidase S9 prolyl oligopeptidase catalytic" evidence="8">
    <location>
        <begin position="511"/>
        <end position="720"/>
    </location>
</feature>
<dbReference type="PANTHER" id="PTHR42776">
    <property type="entry name" value="SERINE PEPTIDASE S9 FAMILY MEMBER"/>
    <property type="match status" value="1"/>
</dbReference>
<reference evidence="9" key="1">
    <citation type="submission" date="2023-06" db="EMBL/GenBank/DDBJ databases">
        <title>Draft genome of Marssonina rosae.</title>
        <authorList>
            <person name="Cheng Q."/>
        </authorList>
    </citation>
    <scope>NUCLEOTIDE SEQUENCE</scope>
    <source>
        <strain evidence="9">R4</strain>
    </source>
</reference>
<keyword evidence="2" id="KW-0645">Protease</keyword>
<dbReference type="PANTHER" id="PTHR42776:SF13">
    <property type="entry name" value="DIPEPTIDYL-PEPTIDASE 5"/>
    <property type="match status" value="1"/>
</dbReference>
<protein>
    <recommendedName>
        <fullName evidence="6">Dipeptidyl-peptidase V</fullName>
    </recommendedName>
</protein>
<dbReference type="InterPro" id="IPR015943">
    <property type="entry name" value="WD40/YVTN_repeat-like_dom_sf"/>
</dbReference>
<dbReference type="AlphaFoldDB" id="A0AAD9SVJ1"/>
<dbReference type="GO" id="GO:0006508">
    <property type="term" value="P:proteolysis"/>
    <property type="evidence" value="ECO:0007669"/>
    <property type="project" value="UniProtKB-KW"/>
</dbReference>
<dbReference type="FunFam" id="3.40.50.1820:FF:000028">
    <property type="entry name" value="S9 family peptidase"/>
    <property type="match status" value="1"/>
</dbReference>
<comment type="caution">
    <text evidence="9">The sequence shown here is derived from an EMBL/GenBank/DDBJ whole genome shotgun (WGS) entry which is preliminary data.</text>
</comment>
<dbReference type="Proteomes" id="UP001285354">
    <property type="component" value="Unassembled WGS sequence"/>
</dbReference>
<keyword evidence="3 7" id="KW-0732">Signal</keyword>
<dbReference type="InterPro" id="IPR001375">
    <property type="entry name" value="Peptidase_S9_cat"/>
</dbReference>
<evidence type="ECO:0000256" key="6">
    <source>
        <dbReference type="ARBA" id="ARBA00032829"/>
    </source>
</evidence>
<evidence type="ECO:0000256" key="1">
    <source>
        <dbReference type="ARBA" id="ARBA00010040"/>
    </source>
</evidence>
<evidence type="ECO:0000256" key="5">
    <source>
        <dbReference type="ARBA" id="ARBA00022825"/>
    </source>
</evidence>
<evidence type="ECO:0000256" key="7">
    <source>
        <dbReference type="SAM" id="SignalP"/>
    </source>
</evidence>
<evidence type="ECO:0000313" key="9">
    <source>
        <dbReference type="EMBL" id="KAK2623938.1"/>
    </source>
</evidence>
<evidence type="ECO:0000256" key="2">
    <source>
        <dbReference type="ARBA" id="ARBA00022670"/>
    </source>
</evidence>
<dbReference type="SUPFAM" id="SSF82171">
    <property type="entry name" value="DPP6 N-terminal domain-like"/>
    <property type="match status" value="1"/>
</dbReference>
<dbReference type="GO" id="GO:0004252">
    <property type="term" value="F:serine-type endopeptidase activity"/>
    <property type="evidence" value="ECO:0007669"/>
    <property type="project" value="TreeGrafter"/>
</dbReference>
<accession>A0AAD9SVJ1</accession>
<dbReference type="SUPFAM" id="SSF53474">
    <property type="entry name" value="alpha/beta-Hydrolases"/>
    <property type="match status" value="1"/>
</dbReference>
<comment type="similarity">
    <text evidence="1">Belongs to the peptidase S9C family.</text>
</comment>
<keyword evidence="10" id="KW-1185">Reference proteome</keyword>
<keyword evidence="4" id="KW-0378">Hydrolase</keyword>
<dbReference type="Gene3D" id="2.130.10.10">
    <property type="entry name" value="YVTN repeat-like/Quinoprotein amine dehydrogenase"/>
    <property type="match status" value="1"/>
</dbReference>
<name>A0AAD9SVJ1_9HELO</name>
<evidence type="ECO:0000259" key="8">
    <source>
        <dbReference type="Pfam" id="PF00326"/>
    </source>
</evidence>
<dbReference type="Pfam" id="PF00326">
    <property type="entry name" value="Peptidase_S9"/>
    <property type="match status" value="1"/>
</dbReference>
<feature type="chain" id="PRO_5041980053" description="Dipeptidyl-peptidase V" evidence="7">
    <location>
        <begin position="19"/>
        <end position="742"/>
    </location>
</feature>
<proteinExistence type="inferred from homology"/>
<feature type="signal peptide" evidence="7">
    <location>
        <begin position="1"/>
        <end position="18"/>
    </location>
</feature>
<keyword evidence="5" id="KW-0720">Serine protease</keyword>
<evidence type="ECO:0000313" key="10">
    <source>
        <dbReference type="Proteomes" id="UP001285354"/>
    </source>
</evidence>
<evidence type="ECO:0000256" key="4">
    <source>
        <dbReference type="ARBA" id="ARBA00022801"/>
    </source>
</evidence>
<organism evidence="9 10">
    <name type="scientific">Diplocarpon rosae</name>
    <dbReference type="NCBI Taxonomy" id="946125"/>
    <lineage>
        <taxon>Eukaryota</taxon>
        <taxon>Fungi</taxon>
        <taxon>Dikarya</taxon>
        <taxon>Ascomycota</taxon>
        <taxon>Pezizomycotina</taxon>
        <taxon>Leotiomycetes</taxon>
        <taxon>Helotiales</taxon>
        <taxon>Drepanopezizaceae</taxon>
        <taxon>Diplocarpon</taxon>
    </lineage>
</organism>
<evidence type="ECO:0000256" key="3">
    <source>
        <dbReference type="ARBA" id="ARBA00022729"/>
    </source>
</evidence>
<dbReference type="InterPro" id="IPR029058">
    <property type="entry name" value="AB_hydrolase_fold"/>
</dbReference>
<dbReference type="EMBL" id="JAUBYV010000011">
    <property type="protein sequence ID" value="KAK2623938.1"/>
    <property type="molecule type" value="Genomic_DNA"/>
</dbReference>